<proteinExistence type="predicted"/>
<reference evidence="6 7" key="1">
    <citation type="journal article" date="2015" name="Genome Biol. Evol.">
        <title>Functionally Structured Genomes in Lactobacillus kunkeei Colonizing the Honey Crop and Food Products of Honeybees and Stingless Bees.</title>
        <authorList>
            <person name="Tamarit D."/>
            <person name="Ellegaard K.M."/>
            <person name="Wikander J."/>
            <person name="Olofsson T."/>
            <person name="Vasquez A."/>
            <person name="Andersson S.G."/>
        </authorList>
    </citation>
    <scope>NUCLEOTIDE SEQUENCE [LARGE SCALE GENOMIC DNA]</scope>
    <source>
        <strain evidence="6 7">LAko</strain>
    </source>
</reference>
<sequence length="634" mass="72649">MQTLRAEGLTKTYGEKTLFKDLDFIINEQDRIGLIGTNGSGKSSLLNVLSQEDIDSTGEIITSKTYTIGYLKQQPKLDESLTILEAVFAGSQDIFNTIRRYEQTLQNYSNHPDDPKAERQYLDAEAKMNEEDAWNAENDVKTILTQLKIDDVNQVVSTLSGGQKRRVGLAQVLIQSPDLLILDEPTNHLDFESIEWLQEYLAKYKGALLFVTHDRYFLDQIANKIWELSFGSLYEYTGNYQDYLEQKAERVDLEVAAEHKKQKLYKQELAWMKKGAKARTTKQQARINRFNDLKENVGNLQTEEDIDINLGQQRLGKKVIEIKDANLTLNNKTILKNFSDLVQRNERIGISGENGAGKSSLLNVITGNLPLDSGTIEIGETVKMAYYTQQTEPIPEDKRVINYLTDVGEHVTDDTGNKISVTDLLEQFLFPKFMHGTLIRKLSGGEKRRLYLLKLLMQQPNVLLLDEPTNDLDISTLTVLEDYISHFSGTVITVSHDRYFLDKVANRLLIFNGDGDIESHVGLFTDYLKQAAEQNKTEKKQAHVEHAAKKKEEQKPAEEKTTKKKLTYAEQMEYDQLEKDIDDLDQQISQLKEEMTHLGNDYDKLAETQLKIDDLNKQSDEKISRWEYLSEYVE</sequence>
<dbReference type="SUPFAM" id="SSF52540">
    <property type="entry name" value="P-loop containing nucleoside triphosphate hydrolases"/>
    <property type="match status" value="2"/>
</dbReference>
<keyword evidence="1" id="KW-0547">Nucleotide-binding</keyword>
<dbReference type="InterPro" id="IPR051309">
    <property type="entry name" value="ABCF_ATPase"/>
</dbReference>
<dbReference type="Proteomes" id="UP000037778">
    <property type="component" value="Unassembled WGS sequence"/>
</dbReference>
<evidence type="ECO:0000256" key="3">
    <source>
        <dbReference type="SAM" id="Coils"/>
    </source>
</evidence>
<accession>A0A0M9DCJ7</accession>
<feature type="domain" description="ABC transporter" evidence="5">
    <location>
        <begin position="4"/>
        <end position="255"/>
    </location>
</feature>
<dbReference type="GO" id="GO:0003677">
    <property type="term" value="F:DNA binding"/>
    <property type="evidence" value="ECO:0007669"/>
    <property type="project" value="InterPro"/>
</dbReference>
<dbReference type="CDD" id="cd03221">
    <property type="entry name" value="ABCF_EF-3"/>
    <property type="match status" value="2"/>
</dbReference>
<evidence type="ECO:0000256" key="4">
    <source>
        <dbReference type="SAM" id="MobiDB-lite"/>
    </source>
</evidence>
<evidence type="ECO:0000256" key="2">
    <source>
        <dbReference type="ARBA" id="ARBA00022840"/>
    </source>
</evidence>
<dbReference type="PANTHER" id="PTHR42855:SF1">
    <property type="entry name" value="ABC TRANSPORTER DOMAIN-CONTAINING PROTEIN"/>
    <property type="match status" value="1"/>
</dbReference>
<dbReference type="RefSeq" id="WP_053791794.1">
    <property type="nucleotide sequence ID" value="NZ_JXCY01000006.1"/>
</dbReference>
<organism evidence="6 7">
    <name type="scientific">Apilactobacillus kunkeei</name>
    <dbReference type="NCBI Taxonomy" id="148814"/>
    <lineage>
        <taxon>Bacteria</taxon>
        <taxon>Bacillati</taxon>
        <taxon>Bacillota</taxon>
        <taxon>Bacilli</taxon>
        <taxon>Lactobacillales</taxon>
        <taxon>Lactobacillaceae</taxon>
        <taxon>Apilactobacillus</taxon>
    </lineage>
</organism>
<dbReference type="InterPro" id="IPR032781">
    <property type="entry name" value="ABC_tran_Xtn"/>
</dbReference>
<dbReference type="SMART" id="SM00382">
    <property type="entry name" value="AAA"/>
    <property type="match status" value="2"/>
</dbReference>
<dbReference type="Pfam" id="PF00005">
    <property type="entry name" value="ABC_tran"/>
    <property type="match status" value="2"/>
</dbReference>
<dbReference type="InterPro" id="IPR027417">
    <property type="entry name" value="P-loop_NTPase"/>
</dbReference>
<dbReference type="Gene3D" id="1.10.287.380">
    <property type="entry name" value="Valyl-tRNA synthetase, C-terminal domain"/>
    <property type="match status" value="1"/>
</dbReference>
<dbReference type="InterPro" id="IPR037118">
    <property type="entry name" value="Val-tRNA_synth_C_sf"/>
</dbReference>
<feature type="coiled-coil region" evidence="3">
    <location>
        <begin position="574"/>
        <end position="625"/>
    </location>
</feature>
<keyword evidence="2 6" id="KW-0067">ATP-binding</keyword>
<keyword evidence="3" id="KW-0175">Coiled coil</keyword>
<dbReference type="Gene3D" id="3.40.50.300">
    <property type="entry name" value="P-loop containing nucleotide triphosphate hydrolases"/>
    <property type="match status" value="2"/>
</dbReference>
<protein>
    <submittedName>
        <fullName evidence="6">Putative ABC transporter ATP-binding protein</fullName>
    </submittedName>
</protein>
<evidence type="ECO:0000313" key="7">
    <source>
        <dbReference type="Proteomes" id="UP000037778"/>
    </source>
</evidence>
<dbReference type="AlphaFoldDB" id="A0A0M9DCJ7"/>
<dbReference type="GO" id="GO:0016887">
    <property type="term" value="F:ATP hydrolysis activity"/>
    <property type="evidence" value="ECO:0007669"/>
    <property type="project" value="InterPro"/>
</dbReference>
<dbReference type="GO" id="GO:0005524">
    <property type="term" value="F:ATP binding"/>
    <property type="evidence" value="ECO:0007669"/>
    <property type="project" value="UniProtKB-KW"/>
</dbReference>
<dbReference type="PROSITE" id="PS00211">
    <property type="entry name" value="ABC_TRANSPORTER_1"/>
    <property type="match status" value="1"/>
</dbReference>
<dbReference type="InterPro" id="IPR003593">
    <property type="entry name" value="AAA+_ATPase"/>
</dbReference>
<dbReference type="PANTHER" id="PTHR42855">
    <property type="entry name" value="ABC TRANSPORTER ATP-BINDING SUBUNIT"/>
    <property type="match status" value="1"/>
</dbReference>
<dbReference type="FunFam" id="3.40.50.300:FF:000011">
    <property type="entry name" value="Putative ABC transporter ATP-binding component"/>
    <property type="match status" value="1"/>
</dbReference>
<dbReference type="PATRIC" id="fig|148814.8.peg.762"/>
<dbReference type="InterPro" id="IPR017871">
    <property type="entry name" value="ABC_transporter-like_CS"/>
</dbReference>
<gene>
    <name evidence="6" type="ORF">RZ71_07140</name>
</gene>
<dbReference type="EMBL" id="JXCY01000006">
    <property type="protein sequence ID" value="KOY76265.1"/>
    <property type="molecule type" value="Genomic_DNA"/>
</dbReference>
<evidence type="ECO:0000256" key="1">
    <source>
        <dbReference type="ARBA" id="ARBA00022741"/>
    </source>
</evidence>
<dbReference type="Pfam" id="PF16326">
    <property type="entry name" value="ABC_tran_CTD"/>
    <property type="match status" value="1"/>
</dbReference>
<feature type="compositionally biased region" description="Basic and acidic residues" evidence="4">
    <location>
        <begin position="535"/>
        <end position="561"/>
    </location>
</feature>
<dbReference type="InterPro" id="IPR032524">
    <property type="entry name" value="ABC_tran_C"/>
</dbReference>
<dbReference type="Pfam" id="PF12848">
    <property type="entry name" value="ABC_tran_Xtn"/>
    <property type="match status" value="1"/>
</dbReference>
<dbReference type="InterPro" id="IPR003439">
    <property type="entry name" value="ABC_transporter-like_ATP-bd"/>
</dbReference>
<evidence type="ECO:0000259" key="5">
    <source>
        <dbReference type="PROSITE" id="PS50893"/>
    </source>
</evidence>
<comment type="caution">
    <text evidence="6">The sequence shown here is derived from an EMBL/GenBank/DDBJ whole genome shotgun (WGS) entry which is preliminary data.</text>
</comment>
<feature type="domain" description="ABC transporter" evidence="5">
    <location>
        <begin position="320"/>
        <end position="539"/>
    </location>
</feature>
<keyword evidence="7" id="KW-1185">Reference proteome</keyword>
<name>A0A0M9DCJ7_9LACO</name>
<evidence type="ECO:0000313" key="6">
    <source>
        <dbReference type="EMBL" id="KOY76265.1"/>
    </source>
</evidence>
<dbReference type="PROSITE" id="PS50893">
    <property type="entry name" value="ABC_TRANSPORTER_2"/>
    <property type="match status" value="2"/>
</dbReference>
<feature type="region of interest" description="Disordered" evidence="4">
    <location>
        <begin position="535"/>
        <end position="564"/>
    </location>
</feature>